<sequence length="60" mass="6227">MQSKFIVALLVSCFALTVSASPVPISNAAVIDVAAREPVPEPVPAPADSEARACRLYACL</sequence>
<reference evidence="2" key="1">
    <citation type="submission" date="2023-03" db="EMBL/GenBank/DDBJ databases">
        <title>Massive genome expansion in bonnet fungi (Mycena s.s.) driven by repeated elements and novel gene families across ecological guilds.</title>
        <authorList>
            <consortium name="Lawrence Berkeley National Laboratory"/>
            <person name="Harder C.B."/>
            <person name="Miyauchi S."/>
            <person name="Viragh M."/>
            <person name="Kuo A."/>
            <person name="Thoen E."/>
            <person name="Andreopoulos B."/>
            <person name="Lu D."/>
            <person name="Skrede I."/>
            <person name="Drula E."/>
            <person name="Henrissat B."/>
            <person name="Morin E."/>
            <person name="Kohler A."/>
            <person name="Barry K."/>
            <person name="LaButti K."/>
            <person name="Morin E."/>
            <person name="Salamov A."/>
            <person name="Lipzen A."/>
            <person name="Mereny Z."/>
            <person name="Hegedus B."/>
            <person name="Baldrian P."/>
            <person name="Stursova M."/>
            <person name="Weitz H."/>
            <person name="Taylor A."/>
            <person name="Grigoriev I.V."/>
            <person name="Nagy L.G."/>
            <person name="Martin F."/>
            <person name="Kauserud H."/>
        </authorList>
    </citation>
    <scope>NUCLEOTIDE SEQUENCE</scope>
    <source>
        <strain evidence="2">9284</strain>
    </source>
</reference>
<evidence type="ECO:0000256" key="1">
    <source>
        <dbReference type="SAM" id="SignalP"/>
    </source>
</evidence>
<organism evidence="2 3">
    <name type="scientific">Roridomyces roridus</name>
    <dbReference type="NCBI Taxonomy" id="1738132"/>
    <lineage>
        <taxon>Eukaryota</taxon>
        <taxon>Fungi</taxon>
        <taxon>Dikarya</taxon>
        <taxon>Basidiomycota</taxon>
        <taxon>Agaricomycotina</taxon>
        <taxon>Agaricomycetes</taxon>
        <taxon>Agaricomycetidae</taxon>
        <taxon>Agaricales</taxon>
        <taxon>Marasmiineae</taxon>
        <taxon>Mycenaceae</taxon>
        <taxon>Roridomyces</taxon>
    </lineage>
</organism>
<dbReference type="EMBL" id="JARKIF010000010">
    <property type="protein sequence ID" value="KAJ7629005.1"/>
    <property type="molecule type" value="Genomic_DNA"/>
</dbReference>
<keyword evidence="3" id="KW-1185">Reference proteome</keyword>
<dbReference type="AlphaFoldDB" id="A0AAD7BSB4"/>
<accession>A0AAD7BSB4</accession>
<dbReference type="Proteomes" id="UP001221142">
    <property type="component" value="Unassembled WGS sequence"/>
</dbReference>
<keyword evidence="1" id="KW-0732">Signal</keyword>
<proteinExistence type="predicted"/>
<comment type="caution">
    <text evidence="2">The sequence shown here is derived from an EMBL/GenBank/DDBJ whole genome shotgun (WGS) entry which is preliminary data.</text>
</comment>
<evidence type="ECO:0000313" key="3">
    <source>
        <dbReference type="Proteomes" id="UP001221142"/>
    </source>
</evidence>
<evidence type="ECO:0000313" key="2">
    <source>
        <dbReference type="EMBL" id="KAJ7629005.1"/>
    </source>
</evidence>
<name>A0AAD7BSB4_9AGAR</name>
<feature type="chain" id="PRO_5042220135" evidence="1">
    <location>
        <begin position="21"/>
        <end position="60"/>
    </location>
</feature>
<protein>
    <submittedName>
        <fullName evidence="2">Uncharacterized protein</fullName>
    </submittedName>
</protein>
<gene>
    <name evidence="2" type="ORF">FB45DRAFT_1029058</name>
</gene>
<feature type="signal peptide" evidence="1">
    <location>
        <begin position="1"/>
        <end position="20"/>
    </location>
</feature>